<comment type="subcellular location">
    <subcellularLocation>
        <location evidence="1">Mitochondrion inner membrane</location>
        <topology evidence="1">Peripheral membrane protein</topology>
        <orientation evidence="1">Matrix side</orientation>
    </subcellularLocation>
</comment>
<dbReference type="GO" id="GO:0099617">
    <property type="term" value="C:matrix side of mitochondrial inner membrane"/>
    <property type="evidence" value="ECO:0007669"/>
    <property type="project" value="EnsemblFungi"/>
</dbReference>
<protein>
    <recommendedName>
        <fullName evidence="9">Cytochrome b-c1 complex subunit 7</fullName>
    </recommendedName>
</protein>
<name>A0A1Y2E1X5_9PEZI</name>
<evidence type="ECO:0000313" key="11">
    <source>
        <dbReference type="Proteomes" id="UP000193689"/>
    </source>
</evidence>
<dbReference type="STRING" id="1141098.A0A1Y2E1X5"/>
<dbReference type="Proteomes" id="UP000193689">
    <property type="component" value="Unassembled WGS sequence"/>
</dbReference>
<keyword evidence="8 9" id="KW-0472">Membrane</keyword>
<dbReference type="Gene3D" id="1.10.1090.10">
    <property type="entry name" value="Cytochrome b-c1 complex subunit 7"/>
    <property type="match status" value="1"/>
</dbReference>
<dbReference type="GO" id="GO:0034551">
    <property type="term" value="P:mitochondrial respiratory chain complex III assembly"/>
    <property type="evidence" value="ECO:0007669"/>
    <property type="project" value="EnsemblFungi"/>
</dbReference>
<keyword evidence="5 9" id="KW-0999">Mitochondrion inner membrane</keyword>
<dbReference type="InterPro" id="IPR036544">
    <property type="entry name" value="QCR7_sf"/>
</dbReference>
<dbReference type="FunCoup" id="A0A1Y2E1X5">
    <property type="interactions" value="197"/>
</dbReference>
<dbReference type="PIRSF" id="PIRSF000022">
    <property type="entry name" value="Bc1_14K"/>
    <property type="match status" value="1"/>
</dbReference>
<reference evidence="10 11" key="1">
    <citation type="submission" date="2016-07" db="EMBL/GenBank/DDBJ databases">
        <title>Pervasive Adenine N6-methylation of Active Genes in Fungi.</title>
        <authorList>
            <consortium name="DOE Joint Genome Institute"/>
            <person name="Mondo S.J."/>
            <person name="Dannebaum R.O."/>
            <person name="Kuo R.C."/>
            <person name="Labutti K."/>
            <person name="Haridas S."/>
            <person name="Kuo A."/>
            <person name="Salamov A."/>
            <person name="Ahrendt S.R."/>
            <person name="Lipzen A."/>
            <person name="Sullivan W."/>
            <person name="Andreopoulos W.B."/>
            <person name="Clum A."/>
            <person name="Lindquist E."/>
            <person name="Daum C."/>
            <person name="Ramamoorthy G.K."/>
            <person name="Gryganskyi A."/>
            <person name="Culley D."/>
            <person name="Magnuson J.K."/>
            <person name="James T.Y."/>
            <person name="O'Malley M.A."/>
            <person name="Stajich J.E."/>
            <person name="Spatafora J.W."/>
            <person name="Visel A."/>
            <person name="Grigoriev I.V."/>
        </authorList>
    </citation>
    <scope>NUCLEOTIDE SEQUENCE [LARGE SCALE GENOMIC DNA]</scope>
    <source>
        <strain evidence="10 11">CBS 129021</strain>
    </source>
</reference>
<evidence type="ECO:0000256" key="9">
    <source>
        <dbReference type="PIRNR" id="PIRNR000022"/>
    </source>
</evidence>
<dbReference type="EMBL" id="MCFJ01000006">
    <property type="protein sequence ID" value="ORY65532.1"/>
    <property type="molecule type" value="Genomic_DNA"/>
</dbReference>
<dbReference type="GO" id="GO:0008121">
    <property type="term" value="F:quinol-cytochrome-c reductase activity"/>
    <property type="evidence" value="ECO:0007669"/>
    <property type="project" value="EnsemblFungi"/>
</dbReference>
<keyword evidence="7 9" id="KW-0496">Mitochondrion</keyword>
<proteinExistence type="inferred from homology"/>
<dbReference type="Pfam" id="PF02271">
    <property type="entry name" value="UCR_14kD"/>
    <property type="match status" value="1"/>
</dbReference>
<keyword evidence="4 9" id="KW-0679">Respiratory chain</keyword>
<evidence type="ECO:0000313" key="10">
    <source>
        <dbReference type="EMBL" id="ORY65532.1"/>
    </source>
</evidence>
<dbReference type="GO" id="GO:0045275">
    <property type="term" value="C:respiratory chain complex III"/>
    <property type="evidence" value="ECO:0007669"/>
    <property type="project" value="EnsemblFungi"/>
</dbReference>
<comment type="caution">
    <text evidence="10">The sequence shown here is derived from an EMBL/GenBank/DDBJ whole genome shotgun (WGS) entry which is preliminary data.</text>
</comment>
<evidence type="ECO:0000256" key="2">
    <source>
        <dbReference type="ARBA" id="ARBA00008554"/>
    </source>
</evidence>
<dbReference type="AlphaFoldDB" id="A0A1Y2E1X5"/>
<dbReference type="OrthoDB" id="425749at2759"/>
<dbReference type="SUPFAM" id="SSF81524">
    <property type="entry name" value="14 kDa protein of cytochrome bc1 complex (Ubiquinol-cytochrome c reductase)"/>
    <property type="match status" value="1"/>
</dbReference>
<organism evidence="10 11">
    <name type="scientific">Pseudomassariella vexata</name>
    <dbReference type="NCBI Taxonomy" id="1141098"/>
    <lineage>
        <taxon>Eukaryota</taxon>
        <taxon>Fungi</taxon>
        <taxon>Dikarya</taxon>
        <taxon>Ascomycota</taxon>
        <taxon>Pezizomycotina</taxon>
        <taxon>Sordariomycetes</taxon>
        <taxon>Xylariomycetidae</taxon>
        <taxon>Amphisphaeriales</taxon>
        <taxon>Pseudomassariaceae</taxon>
        <taxon>Pseudomassariella</taxon>
    </lineage>
</organism>
<accession>A0A1Y2E1X5</accession>
<evidence type="ECO:0000256" key="3">
    <source>
        <dbReference type="ARBA" id="ARBA00022448"/>
    </source>
</evidence>
<evidence type="ECO:0000256" key="4">
    <source>
        <dbReference type="ARBA" id="ARBA00022660"/>
    </source>
</evidence>
<sequence length="125" mass="14500">MSVYPSLAPFILKRPWLTKMFKPLATWYTSAAGYRQLGLRADDLIVEENEDVLKALKRLPPQMAYDRVYRLRRAQQCSLMQKLLPKDQWTKPEEDTPYLEPLIAQIKAEAKEKAALDALTIVKNH</sequence>
<keyword evidence="6 9" id="KW-0249">Electron transport</keyword>
<comment type="similarity">
    <text evidence="2 9">Belongs to the UQCRB/QCR7 family.</text>
</comment>
<evidence type="ECO:0000256" key="6">
    <source>
        <dbReference type="ARBA" id="ARBA00022982"/>
    </source>
</evidence>
<keyword evidence="3 9" id="KW-0813">Transport</keyword>
<comment type="function">
    <text evidence="9">Component of the ubiquinol-cytochrome c oxidoreductase, a multisubunit transmembrane complex that is part of the mitochondrial electron transport chain which drives oxidative phosphorylation.</text>
</comment>
<dbReference type="FunFam" id="1.10.1090.10:FF:000001">
    <property type="entry name" value="Cytochrome b-c1 complex subunit 7"/>
    <property type="match status" value="1"/>
</dbReference>
<dbReference type="PANTHER" id="PTHR12022">
    <property type="entry name" value="UBIQUINOL-CYTOCHROME C REDUCTASE COMPLEX 14 KD PROTEIN"/>
    <property type="match status" value="1"/>
</dbReference>
<dbReference type="PANTHER" id="PTHR12022:SF0">
    <property type="entry name" value="CYTOCHROME B-C1 COMPLEX SUBUNIT 7"/>
    <property type="match status" value="1"/>
</dbReference>
<gene>
    <name evidence="10" type="ORF">BCR38DRAFT_342402</name>
</gene>
<evidence type="ECO:0000256" key="1">
    <source>
        <dbReference type="ARBA" id="ARBA00004443"/>
    </source>
</evidence>
<evidence type="ECO:0000256" key="8">
    <source>
        <dbReference type="ARBA" id="ARBA00023136"/>
    </source>
</evidence>
<evidence type="ECO:0000256" key="5">
    <source>
        <dbReference type="ARBA" id="ARBA00022792"/>
    </source>
</evidence>
<dbReference type="InterPro" id="IPR003197">
    <property type="entry name" value="QCR7"/>
</dbReference>
<evidence type="ECO:0000256" key="7">
    <source>
        <dbReference type="ARBA" id="ARBA00023128"/>
    </source>
</evidence>
<dbReference type="GO" id="GO:0006122">
    <property type="term" value="P:mitochondrial electron transport, ubiquinol to cytochrome c"/>
    <property type="evidence" value="ECO:0007669"/>
    <property type="project" value="EnsemblFungi"/>
</dbReference>
<keyword evidence="11" id="KW-1185">Reference proteome</keyword>
<dbReference type="InParanoid" id="A0A1Y2E1X5"/>
<dbReference type="RefSeq" id="XP_040716684.1">
    <property type="nucleotide sequence ID" value="XM_040855947.1"/>
</dbReference>
<dbReference type="GeneID" id="63772159"/>